<keyword evidence="6" id="KW-1185">Reference proteome</keyword>
<dbReference type="SMART" id="SM00344">
    <property type="entry name" value="HTH_ASNC"/>
    <property type="match status" value="1"/>
</dbReference>
<dbReference type="Gene3D" id="3.30.70.920">
    <property type="match status" value="1"/>
</dbReference>
<dbReference type="InterPro" id="IPR036390">
    <property type="entry name" value="WH_DNA-bd_sf"/>
</dbReference>
<evidence type="ECO:0000259" key="4">
    <source>
        <dbReference type="PROSITE" id="PS50956"/>
    </source>
</evidence>
<reference evidence="5 6" key="1">
    <citation type="submission" date="2023-06" db="EMBL/GenBank/DDBJ databases">
        <title>Cellulomonas sp. MW4 Whole genome sequence.</title>
        <authorList>
            <person name="Park S."/>
        </authorList>
    </citation>
    <scope>NUCLEOTIDE SEQUENCE [LARGE SCALE GENOMIC DNA]</scope>
    <source>
        <strain evidence="5 6">MW4</strain>
    </source>
</reference>
<sequence length="153" mass="17261">MDELDSAIVAELQRDARQTNRELARRLGIAPSTCLERVRLLRRRGVILGYRAVISPPALNRGVEAFVSTRLRPLNRPVIDGFKQAVIELPEVVAVYVIAGDEDFLIHVTVPDLDHLHAFLVDRLAPRREVVSFRSQIVFQSAHKDVLERLAHG</sequence>
<dbReference type="PANTHER" id="PTHR30154">
    <property type="entry name" value="LEUCINE-RESPONSIVE REGULATORY PROTEIN"/>
    <property type="match status" value="1"/>
</dbReference>
<dbReference type="Pfam" id="PF13412">
    <property type="entry name" value="HTH_24"/>
    <property type="match status" value="1"/>
</dbReference>
<dbReference type="EMBL" id="JAUCGQ010000001">
    <property type="protein sequence ID" value="MDM7854793.1"/>
    <property type="molecule type" value="Genomic_DNA"/>
</dbReference>
<accession>A0ABT7SF49</accession>
<gene>
    <name evidence="5" type="ORF">QRT04_07610</name>
</gene>
<comment type="caution">
    <text evidence="5">The sequence shown here is derived from an EMBL/GenBank/DDBJ whole genome shotgun (WGS) entry which is preliminary data.</text>
</comment>
<dbReference type="RefSeq" id="WP_289454615.1">
    <property type="nucleotide sequence ID" value="NZ_JAUCGQ010000001.1"/>
</dbReference>
<dbReference type="PRINTS" id="PR00033">
    <property type="entry name" value="HTHASNC"/>
</dbReference>
<proteinExistence type="predicted"/>
<dbReference type="Gene3D" id="1.10.10.10">
    <property type="entry name" value="Winged helix-like DNA-binding domain superfamily/Winged helix DNA-binding domain"/>
    <property type="match status" value="1"/>
</dbReference>
<dbReference type="SUPFAM" id="SSF54909">
    <property type="entry name" value="Dimeric alpha+beta barrel"/>
    <property type="match status" value="1"/>
</dbReference>
<dbReference type="InterPro" id="IPR019888">
    <property type="entry name" value="Tscrpt_reg_AsnC-like"/>
</dbReference>
<evidence type="ECO:0000313" key="5">
    <source>
        <dbReference type="EMBL" id="MDM7854793.1"/>
    </source>
</evidence>
<dbReference type="InterPro" id="IPR000485">
    <property type="entry name" value="AsnC-type_HTH_dom"/>
</dbReference>
<keyword evidence="3" id="KW-0804">Transcription</keyword>
<organism evidence="5 6">
    <name type="scientific">Cellulomonas alba</name>
    <dbReference type="NCBI Taxonomy" id="3053467"/>
    <lineage>
        <taxon>Bacteria</taxon>
        <taxon>Bacillati</taxon>
        <taxon>Actinomycetota</taxon>
        <taxon>Actinomycetes</taxon>
        <taxon>Micrococcales</taxon>
        <taxon>Cellulomonadaceae</taxon>
        <taxon>Cellulomonas</taxon>
    </lineage>
</organism>
<evidence type="ECO:0000256" key="2">
    <source>
        <dbReference type="ARBA" id="ARBA00023125"/>
    </source>
</evidence>
<keyword evidence="1" id="KW-0805">Transcription regulation</keyword>
<keyword evidence="2" id="KW-0238">DNA-binding</keyword>
<evidence type="ECO:0000256" key="1">
    <source>
        <dbReference type="ARBA" id="ARBA00023015"/>
    </source>
</evidence>
<dbReference type="InterPro" id="IPR011008">
    <property type="entry name" value="Dimeric_a/b-barrel"/>
</dbReference>
<dbReference type="SUPFAM" id="SSF46785">
    <property type="entry name" value="Winged helix' DNA-binding domain"/>
    <property type="match status" value="1"/>
</dbReference>
<dbReference type="Pfam" id="PF01037">
    <property type="entry name" value="AsnC_trans_reg"/>
    <property type="match status" value="1"/>
</dbReference>
<dbReference type="InterPro" id="IPR019887">
    <property type="entry name" value="Tscrpt_reg_AsnC/Lrp_C"/>
</dbReference>
<name>A0ABT7SF49_9CELL</name>
<evidence type="ECO:0000313" key="6">
    <source>
        <dbReference type="Proteomes" id="UP001529338"/>
    </source>
</evidence>
<dbReference type="PANTHER" id="PTHR30154:SF54">
    <property type="entry name" value="POSSIBLE TRANSCRIPTIONAL REGULATORY PROTEIN (PROBABLY LRP_ASNC-FAMILY)"/>
    <property type="match status" value="1"/>
</dbReference>
<dbReference type="PROSITE" id="PS50956">
    <property type="entry name" value="HTH_ASNC_2"/>
    <property type="match status" value="1"/>
</dbReference>
<protein>
    <submittedName>
        <fullName evidence="5">Lrp/AsnC family transcriptional regulator</fullName>
    </submittedName>
</protein>
<dbReference type="InterPro" id="IPR036388">
    <property type="entry name" value="WH-like_DNA-bd_sf"/>
</dbReference>
<feature type="domain" description="HTH asnC-type" evidence="4">
    <location>
        <begin position="1"/>
        <end position="62"/>
    </location>
</feature>
<evidence type="ECO:0000256" key="3">
    <source>
        <dbReference type="ARBA" id="ARBA00023163"/>
    </source>
</evidence>
<dbReference type="Proteomes" id="UP001529338">
    <property type="component" value="Unassembled WGS sequence"/>
</dbReference>